<keyword evidence="1" id="KW-1133">Transmembrane helix</keyword>
<protein>
    <submittedName>
        <fullName evidence="4">FecR family protein</fullName>
    </submittedName>
</protein>
<feature type="domain" description="FecR protein" evidence="2">
    <location>
        <begin position="192"/>
        <end position="284"/>
    </location>
</feature>
<organism evidence="4 5">
    <name type="scientific">Butyricimonas virosa</name>
    <dbReference type="NCBI Taxonomy" id="544645"/>
    <lineage>
        <taxon>Bacteria</taxon>
        <taxon>Pseudomonadati</taxon>
        <taxon>Bacteroidota</taxon>
        <taxon>Bacteroidia</taxon>
        <taxon>Bacteroidales</taxon>
        <taxon>Odoribacteraceae</taxon>
        <taxon>Butyricimonas</taxon>
    </lineage>
</organism>
<dbReference type="Gene3D" id="3.55.50.30">
    <property type="match status" value="1"/>
</dbReference>
<feature type="domain" description="Protein FecR C-terminal" evidence="3">
    <location>
        <begin position="330"/>
        <end position="396"/>
    </location>
</feature>
<dbReference type="Pfam" id="PF16344">
    <property type="entry name" value="FecR_C"/>
    <property type="match status" value="1"/>
</dbReference>
<evidence type="ECO:0000256" key="1">
    <source>
        <dbReference type="SAM" id="Phobius"/>
    </source>
</evidence>
<dbReference type="InterPro" id="IPR032508">
    <property type="entry name" value="FecR_C"/>
</dbReference>
<reference evidence="4 5" key="1">
    <citation type="submission" date="2018-08" db="EMBL/GenBank/DDBJ databases">
        <title>A genome reference for cultivated species of the human gut microbiota.</title>
        <authorList>
            <person name="Zou Y."/>
            <person name="Xue W."/>
            <person name="Luo G."/>
        </authorList>
    </citation>
    <scope>NUCLEOTIDE SEQUENCE [LARGE SCALE GENOMIC DNA]</scope>
    <source>
        <strain evidence="4 5">AF14-49</strain>
    </source>
</reference>
<dbReference type="PANTHER" id="PTHR30273:SF2">
    <property type="entry name" value="PROTEIN FECR"/>
    <property type="match status" value="1"/>
</dbReference>
<evidence type="ECO:0000259" key="3">
    <source>
        <dbReference type="Pfam" id="PF16344"/>
    </source>
</evidence>
<dbReference type="InterPro" id="IPR006860">
    <property type="entry name" value="FecR"/>
</dbReference>
<evidence type="ECO:0000313" key="5">
    <source>
        <dbReference type="Proteomes" id="UP000283589"/>
    </source>
</evidence>
<dbReference type="FunFam" id="2.60.120.1440:FF:000001">
    <property type="entry name" value="Putative anti-sigma factor"/>
    <property type="match status" value="1"/>
</dbReference>
<evidence type="ECO:0000259" key="2">
    <source>
        <dbReference type="Pfam" id="PF04773"/>
    </source>
</evidence>
<dbReference type="AlphaFoldDB" id="A0A412X075"/>
<sequence length="402" mass="45837">MERMDINNKKLVDDPFLLASWIAKSMAGELSDEELQLLDEWRMTSARNHQLYDRIVSRERREAKRRHFTAFDKVSGWQGYSKKLKETEKKVNRWRVFLRYAAILLIPLSATVYGVLRSGEETVSLADLNAITPGGTRAELVLPSGEVVDLVAKSGVISRGENTVINNEGKTLSYKSIGNQAPMDSLRYNEVIVPKGGEYQLVLSDGTFVYLNSMTTVRFPERFSDKCREVEVCGEAFFEVAKDKHIPFIVKTGAYEITVLGTKFNVSAYADEYVTTTTLVEGAVSISGKCIGEARILRPNEQLVLDQVSGDVEVKNVDVDYYTAWKDGMFRFRDVRLEEIMRVVERWYDMTVVYEDECVKDLHFGFNMSRLETIEPLLNIFELNGKIKITKEGKVLKIKRGR</sequence>
<dbReference type="EMBL" id="QRZA01000012">
    <property type="protein sequence ID" value="RGV33589.1"/>
    <property type="molecule type" value="Genomic_DNA"/>
</dbReference>
<dbReference type="Proteomes" id="UP000283589">
    <property type="component" value="Unassembled WGS sequence"/>
</dbReference>
<gene>
    <name evidence="4" type="ORF">DWW18_10515</name>
</gene>
<dbReference type="STRING" id="1121130.GCA_000519105_01732"/>
<dbReference type="PANTHER" id="PTHR30273">
    <property type="entry name" value="PERIPLASMIC SIGNAL SENSOR AND SIGMA FACTOR ACTIVATOR FECR-RELATED"/>
    <property type="match status" value="1"/>
</dbReference>
<feature type="transmembrane region" description="Helical" evidence="1">
    <location>
        <begin position="97"/>
        <end position="116"/>
    </location>
</feature>
<name>A0A412X075_9BACT</name>
<dbReference type="Gene3D" id="2.60.120.1440">
    <property type="match status" value="1"/>
</dbReference>
<proteinExistence type="predicted"/>
<dbReference type="InterPro" id="IPR012373">
    <property type="entry name" value="Ferrdict_sens_TM"/>
</dbReference>
<dbReference type="GO" id="GO:0016989">
    <property type="term" value="F:sigma factor antagonist activity"/>
    <property type="evidence" value="ECO:0007669"/>
    <property type="project" value="TreeGrafter"/>
</dbReference>
<keyword evidence="1" id="KW-0812">Transmembrane</keyword>
<comment type="caution">
    <text evidence="4">The sequence shown here is derived from an EMBL/GenBank/DDBJ whole genome shotgun (WGS) entry which is preliminary data.</text>
</comment>
<evidence type="ECO:0000313" key="4">
    <source>
        <dbReference type="EMBL" id="RGV33589.1"/>
    </source>
</evidence>
<accession>A0A412X075</accession>
<keyword evidence="1" id="KW-0472">Membrane</keyword>
<dbReference type="Pfam" id="PF04773">
    <property type="entry name" value="FecR"/>
    <property type="match status" value="1"/>
</dbReference>